<evidence type="ECO:0000313" key="2">
    <source>
        <dbReference type="EMBL" id="KRG21294.1"/>
    </source>
</evidence>
<keyword evidence="4" id="KW-1185">Reference proteome</keyword>
<feature type="compositionally biased region" description="Polar residues" evidence="1">
    <location>
        <begin position="152"/>
        <end position="168"/>
    </location>
</feature>
<comment type="caution">
    <text evidence="2">The sequence shown here is derived from an EMBL/GenBank/DDBJ whole genome shotgun (WGS) entry which is preliminary data.</text>
</comment>
<reference evidence="2" key="1">
    <citation type="submission" date="2015-09" db="EMBL/GenBank/DDBJ databases">
        <title>Draft Genome Sequences of Two Novel Amoeba-resistant Intranuclear Bacteria, Candidatus Berkiella cookevillensis and Candidatus Berkiella aquae.</title>
        <authorList>
            <person name="Mehari Y.T."/>
            <person name="Arivett B.A."/>
            <person name="Farone A.L."/>
            <person name="Gunderson J.H."/>
            <person name="Farone M.B."/>
        </authorList>
    </citation>
    <scope>NUCLEOTIDE SEQUENCE [LARGE SCALE GENOMIC DNA]</scope>
    <source>
        <strain evidence="2">HT99</strain>
    </source>
</reference>
<sequence length="181" mass="20451">MFSVGSKSERMAKLAAMGVGSYLVWYFAGPLAGEVGRHAFESYYYFLHGTPSFYSFEYWVNYMPLRGHATFYAYKYGDMFCAALSAPFFYKLPDVLRYCVGRKTPNKDVSIENEISNKQALNLSALLENEDPDMPPMSIRRTVSLDGRRHSFNPSPQSGIQGSVSANELSKRQKKSAKPHI</sequence>
<dbReference type="STRING" id="295108.HT99x_01470"/>
<feature type="region of interest" description="Disordered" evidence="1">
    <location>
        <begin position="145"/>
        <end position="181"/>
    </location>
</feature>
<dbReference type="EMBL" id="LKAJ01000005">
    <property type="protein sequence ID" value="KRG21294.1"/>
    <property type="molecule type" value="Genomic_DNA"/>
</dbReference>
<dbReference type="EMBL" id="LKAJ02000001">
    <property type="protein sequence ID" value="MCS5710862.1"/>
    <property type="molecule type" value="Genomic_DNA"/>
</dbReference>
<evidence type="ECO:0000313" key="4">
    <source>
        <dbReference type="Proteomes" id="UP000051497"/>
    </source>
</evidence>
<evidence type="ECO:0000313" key="3">
    <source>
        <dbReference type="EMBL" id="MCS5710862.1"/>
    </source>
</evidence>
<feature type="compositionally biased region" description="Basic residues" evidence="1">
    <location>
        <begin position="172"/>
        <end position="181"/>
    </location>
</feature>
<dbReference type="Proteomes" id="UP000051497">
    <property type="component" value="Unassembled WGS sequence"/>
</dbReference>
<dbReference type="AlphaFoldDB" id="A0A0Q9YWK3"/>
<dbReference type="RefSeq" id="WP_075066099.1">
    <property type="nucleotide sequence ID" value="NZ_LKAJ02000001.1"/>
</dbReference>
<reference evidence="3" key="2">
    <citation type="journal article" date="2016" name="Genome Announc.">
        <title>Draft Genome Sequences of Two Novel Amoeba-Resistant Intranuclear Bacteria, 'Candidatus Berkiella cookevillensis' and 'Candidatus Berkiella aquae'.</title>
        <authorList>
            <person name="Mehari Y.T."/>
            <person name="Arivett B.A."/>
            <person name="Farone A.L."/>
            <person name="Gunderson J.H."/>
            <person name="Farone M.B."/>
        </authorList>
    </citation>
    <scope>NUCLEOTIDE SEQUENCE</scope>
    <source>
        <strain evidence="3">HT99</strain>
    </source>
</reference>
<reference evidence="3" key="3">
    <citation type="submission" date="2021-06" db="EMBL/GenBank/DDBJ databases">
        <title>Genomic Description and Analysis of Intracellular Bacteria, Candidatus Berkiella cookevillensis and Candidatus Berkiella aquae.</title>
        <authorList>
            <person name="Kidane D.T."/>
            <person name="Mehari Y.T."/>
            <person name="Rice F.C."/>
            <person name="Arivett B.A."/>
            <person name="Farone A.L."/>
            <person name="Berk S.G."/>
            <person name="Farone M.B."/>
        </authorList>
    </citation>
    <scope>NUCLEOTIDE SEQUENCE</scope>
    <source>
        <strain evidence="3">HT99</strain>
    </source>
</reference>
<proteinExistence type="predicted"/>
<gene>
    <name evidence="3" type="ORF">HT99x_005430</name>
    <name evidence="2" type="ORF">HT99x_01470</name>
</gene>
<protein>
    <submittedName>
        <fullName evidence="2">Uncharacterized protein</fullName>
    </submittedName>
</protein>
<evidence type="ECO:0000256" key="1">
    <source>
        <dbReference type="SAM" id="MobiDB-lite"/>
    </source>
</evidence>
<accession>A0A0Q9YWK3</accession>
<organism evidence="2">
    <name type="scientific">Candidatus Berkiella aquae</name>
    <dbReference type="NCBI Taxonomy" id="295108"/>
    <lineage>
        <taxon>Bacteria</taxon>
        <taxon>Pseudomonadati</taxon>
        <taxon>Pseudomonadota</taxon>
        <taxon>Gammaproteobacteria</taxon>
        <taxon>Candidatus Berkiellales</taxon>
        <taxon>Candidatus Berkiellaceae</taxon>
        <taxon>Candidatus Berkiella</taxon>
    </lineage>
</organism>
<name>A0A0Q9YWK3_9GAMM</name>